<protein>
    <submittedName>
        <fullName evidence="1">Uncharacterized protein</fullName>
    </submittedName>
</protein>
<proteinExistence type="predicted"/>
<name>A0A2P2PP88_RHIMU</name>
<dbReference type="AlphaFoldDB" id="A0A2P2PP88"/>
<dbReference type="EMBL" id="GGEC01075945">
    <property type="protein sequence ID" value="MBX56429.1"/>
    <property type="molecule type" value="Transcribed_RNA"/>
</dbReference>
<reference evidence="1" key="1">
    <citation type="submission" date="2018-02" db="EMBL/GenBank/DDBJ databases">
        <title>Rhizophora mucronata_Transcriptome.</title>
        <authorList>
            <person name="Meera S.P."/>
            <person name="Sreeshan A."/>
            <person name="Augustine A."/>
        </authorList>
    </citation>
    <scope>NUCLEOTIDE SEQUENCE</scope>
    <source>
        <tissue evidence="1">Leaf</tissue>
    </source>
</reference>
<organism evidence="1">
    <name type="scientific">Rhizophora mucronata</name>
    <name type="common">Asiatic mangrove</name>
    <dbReference type="NCBI Taxonomy" id="61149"/>
    <lineage>
        <taxon>Eukaryota</taxon>
        <taxon>Viridiplantae</taxon>
        <taxon>Streptophyta</taxon>
        <taxon>Embryophyta</taxon>
        <taxon>Tracheophyta</taxon>
        <taxon>Spermatophyta</taxon>
        <taxon>Magnoliopsida</taxon>
        <taxon>eudicotyledons</taxon>
        <taxon>Gunneridae</taxon>
        <taxon>Pentapetalae</taxon>
        <taxon>rosids</taxon>
        <taxon>fabids</taxon>
        <taxon>Malpighiales</taxon>
        <taxon>Rhizophoraceae</taxon>
        <taxon>Rhizophora</taxon>
    </lineage>
</organism>
<accession>A0A2P2PP88</accession>
<sequence length="32" mass="3749">MIAWIFVRKALMEHFVGLYLELLLLDLGRSLS</sequence>
<evidence type="ECO:0000313" key="1">
    <source>
        <dbReference type="EMBL" id="MBX56429.1"/>
    </source>
</evidence>